<organism evidence="2 3">
    <name type="scientific">Candidatus Kutchimonas denitrificans</name>
    <dbReference type="NCBI Taxonomy" id="3056748"/>
    <lineage>
        <taxon>Bacteria</taxon>
        <taxon>Pseudomonadati</taxon>
        <taxon>Gemmatimonadota</taxon>
        <taxon>Gemmatimonadia</taxon>
        <taxon>Candidatus Palauibacterales</taxon>
        <taxon>Candidatus Palauibacteraceae</taxon>
        <taxon>Candidatus Kutchimonas</taxon>
    </lineage>
</organism>
<evidence type="ECO:0000259" key="1">
    <source>
        <dbReference type="Pfam" id="PF14509"/>
    </source>
</evidence>
<accession>A0AAE4ZAC3</accession>
<dbReference type="InterPro" id="IPR003961">
    <property type="entry name" value="FN3_dom"/>
</dbReference>
<dbReference type="EMBL" id="JAACAK010000058">
    <property type="protein sequence ID" value="NIR75051.1"/>
    <property type="molecule type" value="Genomic_DNA"/>
</dbReference>
<feature type="non-terminal residue" evidence="2">
    <location>
        <position position="1"/>
    </location>
</feature>
<dbReference type="PANTHER" id="PTHR35803:SF1">
    <property type="entry name" value="GLUCAN 1,4-ALPHA-GLUCOSIDASE SUSB"/>
    <property type="match status" value="1"/>
</dbReference>
<dbReference type="AlphaFoldDB" id="A0AAE4ZAC3"/>
<dbReference type="GO" id="GO:0016787">
    <property type="term" value="F:hydrolase activity"/>
    <property type="evidence" value="ECO:0007669"/>
    <property type="project" value="UniProtKB-KW"/>
</dbReference>
<name>A0AAE4ZAC3_9BACT</name>
<dbReference type="InterPro" id="IPR052720">
    <property type="entry name" value="Glycosyl_hydrolase_97"/>
</dbReference>
<dbReference type="InterPro" id="IPR029483">
    <property type="entry name" value="GH97_C"/>
</dbReference>
<dbReference type="Proteomes" id="UP000702544">
    <property type="component" value="Unassembled WGS sequence"/>
</dbReference>
<dbReference type="Gene3D" id="3.20.20.70">
    <property type="entry name" value="Aldolase class I"/>
    <property type="match status" value="1"/>
</dbReference>
<keyword evidence="2" id="KW-0378">Hydrolase</keyword>
<evidence type="ECO:0000313" key="3">
    <source>
        <dbReference type="Proteomes" id="UP000702544"/>
    </source>
</evidence>
<protein>
    <submittedName>
        <fullName evidence="2">Glycoside hydrolase family 97 protein</fullName>
    </submittedName>
</protein>
<dbReference type="PANTHER" id="PTHR35803">
    <property type="entry name" value="GLUCAN 1,4-ALPHA-GLUCOSIDASE SUSB-RELATED"/>
    <property type="match status" value="1"/>
</dbReference>
<comment type="caution">
    <text evidence="2">The sequence shown here is derived from an EMBL/GenBank/DDBJ whole genome shotgun (WGS) entry which is preliminary data.</text>
</comment>
<reference evidence="2 3" key="1">
    <citation type="submission" date="2020-01" db="EMBL/GenBank/DDBJ databases">
        <title>Genomes assembled from Gulf of Kutch pelagic sediment metagenomes.</title>
        <authorList>
            <person name="Chandrashekar M."/>
            <person name="Mahajan M.S."/>
            <person name="Dave K.J."/>
            <person name="Vatsa P."/>
            <person name="Nathani N.M."/>
        </authorList>
    </citation>
    <scope>NUCLEOTIDE SEQUENCE [LARGE SCALE GENOMIC DNA]</scope>
    <source>
        <strain evidence="2">KS3-K002</strain>
    </source>
</reference>
<dbReference type="CDD" id="cd00063">
    <property type="entry name" value="FN3"/>
    <property type="match status" value="1"/>
</dbReference>
<evidence type="ECO:0000313" key="2">
    <source>
        <dbReference type="EMBL" id="NIR75051.1"/>
    </source>
</evidence>
<gene>
    <name evidence="2" type="ORF">GWO12_08055</name>
</gene>
<dbReference type="InterPro" id="IPR013785">
    <property type="entry name" value="Aldolase_TIM"/>
</dbReference>
<proteinExistence type="predicted"/>
<feature type="domain" description="Glycosyl-hydrolase 97 C-terminal oligomerisation" evidence="1">
    <location>
        <begin position="20"/>
        <end position="120"/>
    </location>
</feature>
<sequence>LPENYADEPALGFIIDVPVDWSETRVLNGEIGDYVTIVRRDRNSDDWYLGAVTDEDGRTLEVELSFLEPGRTYVAEIYADAPNAHWARNPQALEISETLVDRETRLELRLAPGGGQAIRFRPLAE</sequence>
<dbReference type="Pfam" id="PF14509">
    <property type="entry name" value="GH97_C"/>
    <property type="match status" value="1"/>
</dbReference>